<feature type="transmembrane region" description="Helical" evidence="6">
    <location>
        <begin position="128"/>
        <end position="150"/>
    </location>
</feature>
<dbReference type="GO" id="GO:0005886">
    <property type="term" value="C:plasma membrane"/>
    <property type="evidence" value="ECO:0007669"/>
    <property type="project" value="TreeGrafter"/>
</dbReference>
<name>A0A0P9F478_9ARCH</name>
<dbReference type="NCBIfam" id="NF038013">
    <property type="entry name" value="AceTr_1"/>
    <property type="match status" value="1"/>
</dbReference>
<dbReference type="EMBL" id="LJCQ01000241">
    <property type="protein sequence ID" value="KPV46463.1"/>
    <property type="molecule type" value="Genomic_DNA"/>
</dbReference>
<dbReference type="GO" id="GO:0071422">
    <property type="term" value="P:succinate transmembrane transport"/>
    <property type="evidence" value="ECO:0007669"/>
    <property type="project" value="TreeGrafter"/>
</dbReference>
<feature type="transmembrane region" description="Helical" evidence="6">
    <location>
        <begin position="156"/>
        <end position="178"/>
    </location>
</feature>
<proteinExistence type="inferred from homology"/>
<sequence length="196" mass="21635">MEVNQINKSLLADPAPLGLAAFGFTTFLLSFVNAGILSGTAVSVVMPLAFSYGGFAQLLTGAFEMRRGNTFGFTAFTSYGSFWFFYGLLVFFSYLKIITIPVNALGIALILWGLFTLYMWANAMRLNLALNMTFLFLWLAFMALGFGAYYSNTTLTRIGGIFGFITAFFAVYTSFAIISNSIKEKTLPLGSPWFKK</sequence>
<dbReference type="AlphaFoldDB" id="A0A0P9F478"/>
<evidence type="ECO:0000256" key="5">
    <source>
        <dbReference type="ARBA" id="ARBA00023136"/>
    </source>
</evidence>
<evidence type="ECO:0000256" key="6">
    <source>
        <dbReference type="SAM" id="Phobius"/>
    </source>
</evidence>
<gene>
    <name evidence="7" type="ORF">SE19_05445</name>
</gene>
<comment type="caution">
    <text evidence="7">The sequence shown here is derived from an EMBL/GenBank/DDBJ whole genome shotgun (WGS) entry which is preliminary data.</text>
</comment>
<dbReference type="Proteomes" id="UP000050515">
    <property type="component" value="Unassembled WGS sequence"/>
</dbReference>
<dbReference type="InterPro" id="IPR047623">
    <property type="entry name" value="SatP"/>
</dbReference>
<feature type="transmembrane region" description="Helical" evidence="6">
    <location>
        <begin position="100"/>
        <end position="121"/>
    </location>
</feature>
<dbReference type="InterPro" id="IPR000791">
    <property type="entry name" value="Gpr1/Fun34/SatP-like"/>
</dbReference>
<accession>A0A0P9F478</accession>
<reference evidence="7 8" key="1">
    <citation type="submission" date="2015-09" db="EMBL/GenBank/DDBJ databases">
        <title>Draft genome sequence of Acidiplasma aeolicum DSM 18409.</title>
        <authorList>
            <person name="Hemp J."/>
        </authorList>
    </citation>
    <scope>NUCLEOTIDE SEQUENCE [LARGE SCALE GENOMIC DNA]</scope>
    <source>
        <strain evidence="7 8">V</strain>
    </source>
</reference>
<evidence type="ECO:0000256" key="1">
    <source>
        <dbReference type="ARBA" id="ARBA00004141"/>
    </source>
</evidence>
<organism evidence="7 8">
    <name type="scientific">Acidiplasma aeolicum</name>
    <dbReference type="NCBI Taxonomy" id="507754"/>
    <lineage>
        <taxon>Archaea</taxon>
        <taxon>Methanobacteriati</taxon>
        <taxon>Thermoplasmatota</taxon>
        <taxon>Thermoplasmata</taxon>
        <taxon>Thermoplasmatales</taxon>
        <taxon>Ferroplasmaceae</taxon>
        <taxon>Acidiplasma</taxon>
    </lineage>
</organism>
<keyword evidence="3 6" id="KW-0812">Transmembrane</keyword>
<dbReference type="Pfam" id="PF01184">
    <property type="entry name" value="Gpr1_Fun34_YaaH"/>
    <property type="match status" value="1"/>
</dbReference>
<keyword evidence="4 6" id="KW-1133">Transmembrane helix</keyword>
<comment type="subcellular location">
    <subcellularLocation>
        <location evidence="1">Membrane</location>
        <topology evidence="1">Multi-pass membrane protein</topology>
    </subcellularLocation>
</comment>
<comment type="similarity">
    <text evidence="2">Belongs to the acetate uptake transporter (AceTr) (TC 2.A.96) family.</text>
</comment>
<evidence type="ECO:0000256" key="2">
    <source>
        <dbReference type="ARBA" id="ARBA00005587"/>
    </source>
</evidence>
<protein>
    <submittedName>
        <fullName evidence="7">Transcriptional regulator</fullName>
    </submittedName>
</protein>
<dbReference type="PANTHER" id="PTHR30178">
    <property type="entry name" value="INNER MEMBRANE PROTEIN YAAH"/>
    <property type="match status" value="1"/>
</dbReference>
<dbReference type="PANTHER" id="PTHR30178:SF3">
    <property type="entry name" value="SUCCINATE-ACETATE_PROTON SYMPORTER SATP"/>
    <property type="match status" value="1"/>
</dbReference>
<dbReference type="PATRIC" id="fig|507754.4.peg.1653"/>
<evidence type="ECO:0000313" key="7">
    <source>
        <dbReference type="EMBL" id="KPV46463.1"/>
    </source>
</evidence>
<evidence type="ECO:0000313" key="8">
    <source>
        <dbReference type="Proteomes" id="UP000050515"/>
    </source>
</evidence>
<evidence type="ECO:0000256" key="4">
    <source>
        <dbReference type="ARBA" id="ARBA00022989"/>
    </source>
</evidence>
<dbReference type="GO" id="GO:0015360">
    <property type="term" value="F:acetate:proton symporter activity"/>
    <property type="evidence" value="ECO:0007669"/>
    <property type="project" value="TreeGrafter"/>
</dbReference>
<keyword evidence="5 6" id="KW-0472">Membrane</keyword>
<feature type="transmembrane region" description="Helical" evidence="6">
    <location>
        <begin position="20"/>
        <end position="50"/>
    </location>
</feature>
<feature type="transmembrane region" description="Helical" evidence="6">
    <location>
        <begin position="71"/>
        <end position="94"/>
    </location>
</feature>
<evidence type="ECO:0000256" key="3">
    <source>
        <dbReference type="ARBA" id="ARBA00022692"/>
    </source>
</evidence>